<proteinExistence type="predicted"/>
<name>A0A1E5L031_9ENTE</name>
<dbReference type="EMBL" id="MIEK01000006">
    <property type="protein sequence ID" value="OEH83468.1"/>
    <property type="molecule type" value="Genomic_DNA"/>
</dbReference>
<comment type="caution">
    <text evidence="2">The sequence shown here is derived from an EMBL/GenBank/DDBJ whole genome shotgun (WGS) entry which is preliminary data.</text>
</comment>
<dbReference type="AlphaFoldDB" id="A0A1E5L031"/>
<dbReference type="OrthoDB" id="9813231at2"/>
<dbReference type="InterPro" id="IPR014922">
    <property type="entry name" value="YdhG-like"/>
</dbReference>
<evidence type="ECO:0000313" key="2">
    <source>
        <dbReference type="EMBL" id="OEH83468.1"/>
    </source>
</evidence>
<dbReference type="SUPFAM" id="SSF159888">
    <property type="entry name" value="YdhG-like"/>
    <property type="match status" value="1"/>
</dbReference>
<sequence>MNEIREYEEKIDSKWQESYLKLAKIVADNIPEGFELQMQYGFPTYVVPLSVYPEGYLHRSDEPLPFISLAAQKRHLALYHMGIMGNKKLLEWFQEAYKEQVPTKLNMGKSCIRFTNPEKIPYELIGELVTKMSMEEWINAYQKYSVAKKTSK</sequence>
<keyword evidence="3" id="KW-1185">Reference proteome</keyword>
<evidence type="ECO:0000259" key="1">
    <source>
        <dbReference type="Pfam" id="PF08818"/>
    </source>
</evidence>
<dbReference type="Gene3D" id="3.90.1150.200">
    <property type="match status" value="1"/>
</dbReference>
<accession>A0A1E5L031</accession>
<protein>
    <recommendedName>
        <fullName evidence="1">YdhG-like domain-containing protein</fullName>
    </recommendedName>
</protein>
<evidence type="ECO:0000313" key="3">
    <source>
        <dbReference type="Proteomes" id="UP000095256"/>
    </source>
</evidence>
<organism evidence="2 3">
    <name type="scientific">Enterococcus rivorum</name>
    <dbReference type="NCBI Taxonomy" id="762845"/>
    <lineage>
        <taxon>Bacteria</taxon>
        <taxon>Bacillati</taxon>
        <taxon>Bacillota</taxon>
        <taxon>Bacilli</taxon>
        <taxon>Lactobacillales</taxon>
        <taxon>Enterococcaceae</taxon>
        <taxon>Enterococcus</taxon>
    </lineage>
</organism>
<feature type="domain" description="YdhG-like" evidence="1">
    <location>
        <begin position="15"/>
        <end position="131"/>
    </location>
</feature>
<dbReference type="STRING" id="762845.BCR26_09165"/>
<dbReference type="Pfam" id="PF08818">
    <property type="entry name" value="DUF1801"/>
    <property type="match status" value="1"/>
</dbReference>
<dbReference type="Proteomes" id="UP000095256">
    <property type="component" value="Unassembled WGS sequence"/>
</dbReference>
<reference evidence="2 3" key="1">
    <citation type="submission" date="2016-09" db="EMBL/GenBank/DDBJ databases">
        <authorList>
            <person name="Capua I."/>
            <person name="De Benedictis P."/>
            <person name="Joannis T."/>
            <person name="Lombin L.H."/>
            <person name="Cattoli G."/>
        </authorList>
    </citation>
    <scope>NUCLEOTIDE SEQUENCE [LARGE SCALE GENOMIC DNA]</scope>
    <source>
        <strain evidence="2 3">LMG 25899</strain>
    </source>
</reference>
<gene>
    <name evidence="2" type="ORF">BCR26_09165</name>
</gene>